<keyword evidence="1" id="KW-0812">Transmembrane</keyword>
<sequence>MNFTKLKQKNLYGNLEYNRFLSNGFLIIFIFFVLWTVSFVLGRFISKYILQFVDIEKKYISLRRIITCGFQIIVFFTWVKFVERRKIRTLGFRYKKSYKFLIGFLIGIFAISVITIILLFTGSIQIEIRKGINLNMNTFIGIVLIVSGWIVQSVSEEIGIRGWLIPLLGAKYNITLAIFTTSIVFGMIHLFTPNVTVLSFMNIFLSGVFFALYAISEDCLWGVWGCHFGWNLALGNIYEFNVSGVSSTSSTIFQIKTIGNNVLTGGSFGPEGGLLATVILIVGIIIVGYKIYRNSMMDTQRLS</sequence>
<dbReference type="PANTHER" id="PTHR39430:SF1">
    <property type="entry name" value="PROTEASE"/>
    <property type="match status" value="1"/>
</dbReference>
<keyword evidence="1" id="KW-1133">Transmembrane helix</keyword>
<accession>A0A9W5YCN6</accession>
<dbReference type="PANTHER" id="PTHR39430">
    <property type="entry name" value="MEMBRANE-ASSOCIATED PROTEASE-RELATED"/>
    <property type="match status" value="1"/>
</dbReference>
<gene>
    <name evidence="3" type="ORF">SH1V18_19640</name>
</gene>
<protein>
    <submittedName>
        <fullName evidence="3">Protease</fullName>
    </submittedName>
</protein>
<comment type="caution">
    <text evidence="3">The sequence shown here is derived from an EMBL/GenBank/DDBJ whole genome shotgun (WGS) entry which is preliminary data.</text>
</comment>
<evidence type="ECO:0000313" key="3">
    <source>
        <dbReference type="EMBL" id="GKX29484.1"/>
    </source>
</evidence>
<name>A0A9W5YCN6_9FIRM</name>
<dbReference type="EMBL" id="BRLB01000004">
    <property type="protein sequence ID" value="GKX29484.1"/>
    <property type="molecule type" value="Genomic_DNA"/>
</dbReference>
<dbReference type="GO" id="GO:0006508">
    <property type="term" value="P:proteolysis"/>
    <property type="evidence" value="ECO:0007669"/>
    <property type="project" value="UniProtKB-KW"/>
</dbReference>
<dbReference type="RefSeq" id="WP_281814987.1">
    <property type="nucleotide sequence ID" value="NZ_BRLB01000004.1"/>
</dbReference>
<dbReference type="Pfam" id="PF02517">
    <property type="entry name" value="Rce1-like"/>
    <property type="match status" value="1"/>
</dbReference>
<keyword evidence="1" id="KW-0472">Membrane</keyword>
<dbReference type="GO" id="GO:0004175">
    <property type="term" value="F:endopeptidase activity"/>
    <property type="evidence" value="ECO:0007669"/>
    <property type="project" value="UniProtKB-ARBA"/>
</dbReference>
<feature type="transmembrane region" description="Helical" evidence="1">
    <location>
        <begin position="101"/>
        <end position="120"/>
    </location>
</feature>
<evidence type="ECO:0000256" key="1">
    <source>
        <dbReference type="SAM" id="Phobius"/>
    </source>
</evidence>
<reference evidence="3" key="1">
    <citation type="submission" date="2022-06" db="EMBL/GenBank/DDBJ databases">
        <title>Vallitalea longa sp. nov., an anaerobic bacterium isolated from marine sediment.</title>
        <authorList>
            <person name="Hirano S."/>
            <person name="Terahara T."/>
            <person name="Mori K."/>
            <person name="Hamada M."/>
            <person name="Matsumoto R."/>
            <person name="Kobayashi T."/>
        </authorList>
    </citation>
    <scope>NUCLEOTIDE SEQUENCE</scope>
    <source>
        <strain evidence="3">SH18-1</strain>
    </source>
</reference>
<feature type="transmembrane region" description="Helical" evidence="1">
    <location>
        <begin position="163"/>
        <end position="188"/>
    </location>
</feature>
<feature type="transmembrane region" description="Helical" evidence="1">
    <location>
        <begin position="273"/>
        <end position="292"/>
    </location>
</feature>
<feature type="transmembrane region" description="Helical" evidence="1">
    <location>
        <begin position="20"/>
        <end position="41"/>
    </location>
</feature>
<proteinExistence type="predicted"/>
<dbReference type="GO" id="GO:0080120">
    <property type="term" value="P:CAAX-box protein maturation"/>
    <property type="evidence" value="ECO:0007669"/>
    <property type="project" value="UniProtKB-ARBA"/>
</dbReference>
<dbReference type="InterPro" id="IPR003675">
    <property type="entry name" value="Rce1/LyrA-like_dom"/>
</dbReference>
<dbReference type="AlphaFoldDB" id="A0A9W5YCN6"/>
<feature type="transmembrane region" description="Helical" evidence="1">
    <location>
        <begin position="132"/>
        <end position="151"/>
    </location>
</feature>
<organism evidence="3 4">
    <name type="scientific">Vallitalea longa</name>
    <dbReference type="NCBI Taxonomy" id="2936439"/>
    <lineage>
        <taxon>Bacteria</taxon>
        <taxon>Bacillati</taxon>
        <taxon>Bacillota</taxon>
        <taxon>Clostridia</taxon>
        <taxon>Lachnospirales</taxon>
        <taxon>Vallitaleaceae</taxon>
        <taxon>Vallitalea</taxon>
    </lineage>
</organism>
<keyword evidence="3" id="KW-0645">Protease</keyword>
<feature type="transmembrane region" description="Helical" evidence="1">
    <location>
        <begin position="195"/>
        <end position="215"/>
    </location>
</feature>
<evidence type="ECO:0000313" key="4">
    <source>
        <dbReference type="Proteomes" id="UP001144256"/>
    </source>
</evidence>
<evidence type="ECO:0000259" key="2">
    <source>
        <dbReference type="Pfam" id="PF02517"/>
    </source>
</evidence>
<keyword evidence="3" id="KW-0378">Hydrolase</keyword>
<feature type="domain" description="CAAX prenyl protease 2/Lysostaphin resistance protein A-like" evidence="2">
    <location>
        <begin position="142"/>
        <end position="232"/>
    </location>
</feature>
<dbReference type="Proteomes" id="UP001144256">
    <property type="component" value="Unassembled WGS sequence"/>
</dbReference>
<keyword evidence="4" id="KW-1185">Reference proteome</keyword>
<feature type="transmembrane region" description="Helical" evidence="1">
    <location>
        <begin position="62"/>
        <end position="81"/>
    </location>
</feature>